<dbReference type="Gene3D" id="3.40.50.300">
    <property type="entry name" value="P-loop containing nucleotide triphosphate hydrolases"/>
    <property type="match status" value="1"/>
</dbReference>
<dbReference type="GO" id="GO:0005829">
    <property type="term" value="C:cytosol"/>
    <property type="evidence" value="ECO:0007669"/>
    <property type="project" value="TreeGrafter"/>
</dbReference>
<protein>
    <recommendedName>
        <fullName evidence="1">CobQ/CobB/MinD/ParA nucleotide binding domain-containing protein</fullName>
    </recommendedName>
</protein>
<dbReference type="PANTHER" id="PTHR43384:SF10">
    <property type="entry name" value="ATPASE INVOLVED IN CHROMOSOME PARTITIONING, PARA_MIND FAMILY"/>
    <property type="match status" value="1"/>
</dbReference>
<dbReference type="GO" id="GO:0009898">
    <property type="term" value="C:cytoplasmic side of plasma membrane"/>
    <property type="evidence" value="ECO:0007669"/>
    <property type="project" value="TreeGrafter"/>
</dbReference>
<dbReference type="EMBL" id="CP006868">
    <property type="protein sequence ID" value="UXD22424.1"/>
    <property type="molecule type" value="Genomic_DNA"/>
</dbReference>
<accession>A0A977PLE9</accession>
<dbReference type="Proteomes" id="UP001063698">
    <property type="component" value="Chromosome"/>
</dbReference>
<gene>
    <name evidence="2" type="ORF">IPA_04640</name>
</gene>
<dbReference type="KEGG" id="ipc:IPA_04640"/>
<dbReference type="GO" id="GO:0016887">
    <property type="term" value="F:ATP hydrolysis activity"/>
    <property type="evidence" value="ECO:0007669"/>
    <property type="project" value="TreeGrafter"/>
</dbReference>
<dbReference type="InterPro" id="IPR027417">
    <property type="entry name" value="P-loop_NTPase"/>
</dbReference>
<dbReference type="InterPro" id="IPR002586">
    <property type="entry name" value="CobQ/CobB/MinD/ParA_Nub-bd_dom"/>
</dbReference>
<keyword evidence="3" id="KW-1185">Reference proteome</keyword>
<dbReference type="SUPFAM" id="SSF52540">
    <property type="entry name" value="P-loop containing nucleoside triphosphate hydrolases"/>
    <property type="match status" value="1"/>
</dbReference>
<reference evidence="2" key="1">
    <citation type="submission" date="2013-11" db="EMBL/GenBank/DDBJ databases">
        <title>Comparative genomics of Ignicoccus.</title>
        <authorList>
            <person name="Podar M."/>
        </authorList>
    </citation>
    <scope>NUCLEOTIDE SEQUENCE</scope>
    <source>
        <strain evidence="2">DSM 13166</strain>
    </source>
</reference>
<dbReference type="PANTHER" id="PTHR43384">
    <property type="entry name" value="SEPTUM SITE-DETERMINING PROTEIN MIND HOMOLOG, CHLOROPLASTIC-RELATED"/>
    <property type="match status" value="1"/>
</dbReference>
<sequence length="318" mass="35697">MNILRLLKLLFMRKKPKAVKVEESMLPERVKVHNAIGNSSPKGGIGKTTIQLESGVQLIMRGREVVFIDWDIMSPRLSLRLLRDLGTGPSLVKVLIEEADILSAVREATVSGRRGSITIHIVPAVANDDIPHNINRLLEEMNDPHRVVKMVDKMKNAVETLAKRYDVVFNDYPVPSWAAYYTYQRLLSRTSSWLNLLSDSTPNMIKLIGQLHQRYTKSIPVLGTVVNMVRPTPDEINKAKEYVQDLCQEVDGRVAMVIPFDGKLYDVFAGGLASPASLNYAPESSPALLQIKRFVDYLEQAVEGRLKDIHCETLVPVL</sequence>
<name>A0A977PLE9_9CREN</name>
<dbReference type="GO" id="GO:0005524">
    <property type="term" value="F:ATP binding"/>
    <property type="evidence" value="ECO:0007669"/>
    <property type="project" value="TreeGrafter"/>
</dbReference>
<feature type="domain" description="CobQ/CobB/MinD/ParA nucleotide binding" evidence="1">
    <location>
        <begin position="40"/>
        <end position="266"/>
    </location>
</feature>
<dbReference type="InterPro" id="IPR050625">
    <property type="entry name" value="ParA/MinD_ATPase"/>
</dbReference>
<dbReference type="AlphaFoldDB" id="A0A977PLE9"/>
<proteinExistence type="predicted"/>
<dbReference type="GO" id="GO:0051782">
    <property type="term" value="P:negative regulation of cell division"/>
    <property type="evidence" value="ECO:0007669"/>
    <property type="project" value="TreeGrafter"/>
</dbReference>
<dbReference type="Pfam" id="PF01656">
    <property type="entry name" value="CbiA"/>
    <property type="match status" value="1"/>
</dbReference>
<evidence type="ECO:0000313" key="2">
    <source>
        <dbReference type="EMBL" id="UXD22424.1"/>
    </source>
</evidence>
<evidence type="ECO:0000259" key="1">
    <source>
        <dbReference type="Pfam" id="PF01656"/>
    </source>
</evidence>
<evidence type="ECO:0000313" key="3">
    <source>
        <dbReference type="Proteomes" id="UP001063698"/>
    </source>
</evidence>
<organism evidence="2 3">
    <name type="scientific">Ignicoccus pacificus DSM 13166</name>
    <dbReference type="NCBI Taxonomy" id="940294"/>
    <lineage>
        <taxon>Archaea</taxon>
        <taxon>Thermoproteota</taxon>
        <taxon>Thermoprotei</taxon>
        <taxon>Desulfurococcales</taxon>
        <taxon>Desulfurococcaceae</taxon>
        <taxon>Ignicoccus</taxon>
    </lineage>
</organism>